<gene>
    <name evidence="2" type="ORF">FHS18_006922</name>
</gene>
<feature type="domain" description="Xylose isomerase-like TIM barrel" evidence="1">
    <location>
        <begin position="25"/>
        <end position="249"/>
    </location>
</feature>
<dbReference type="Proteomes" id="UP000570361">
    <property type="component" value="Unassembled WGS sequence"/>
</dbReference>
<dbReference type="InterPro" id="IPR013022">
    <property type="entry name" value="Xyl_isomerase-like_TIM-brl"/>
</dbReference>
<reference evidence="2 3" key="1">
    <citation type="submission" date="2020-08" db="EMBL/GenBank/DDBJ databases">
        <title>Genomic Encyclopedia of Type Strains, Phase III (KMG-III): the genomes of soil and plant-associated and newly described type strains.</title>
        <authorList>
            <person name="Whitman W."/>
        </authorList>
    </citation>
    <scope>NUCLEOTIDE SEQUENCE [LARGE SCALE GENOMIC DNA]</scope>
    <source>
        <strain evidence="2 3">CECT 5862</strain>
    </source>
</reference>
<evidence type="ECO:0000313" key="3">
    <source>
        <dbReference type="Proteomes" id="UP000570361"/>
    </source>
</evidence>
<keyword evidence="3" id="KW-1185">Reference proteome</keyword>
<protein>
    <submittedName>
        <fullName evidence="2">Sugar phosphate isomerase/epimerase</fullName>
    </submittedName>
</protein>
<dbReference type="InterPro" id="IPR036237">
    <property type="entry name" value="Xyl_isomerase-like_sf"/>
</dbReference>
<sequence>MRKMGIGLQLFTLRNETAADFAGTLRKVAELGYEGVEFAGYGGLSAEELKALLEETGLKAIGAHVSLDNLRNNLQGEIDYLKTIGAGYIACPWVSPEERTLEDWKKNIAFWKETAAEVTKQGLVFGYHNHEFEFQESIDGQFVFDAIYAADPANIKVEMDVCWVKFAGQDPIAYINKYAGNLPLLHLKDFRKDEEGGMITLELGQGEVDLPAVVAAASEAGVQWLIVEQDNCQNPPLESVANSLNWVKQNYLALV</sequence>
<dbReference type="Gene3D" id="3.20.20.150">
    <property type="entry name" value="Divalent-metal-dependent TIM barrel enzymes"/>
    <property type="match status" value="1"/>
</dbReference>
<dbReference type="SUPFAM" id="SSF51658">
    <property type="entry name" value="Xylose isomerase-like"/>
    <property type="match status" value="1"/>
</dbReference>
<dbReference type="PANTHER" id="PTHR12110:SF41">
    <property type="entry name" value="INOSOSE DEHYDRATASE"/>
    <property type="match status" value="1"/>
</dbReference>
<accession>A0A7W5FRX8</accession>
<name>A0A7W5FRX8_9BACL</name>
<evidence type="ECO:0000313" key="2">
    <source>
        <dbReference type="EMBL" id="MBB3114762.1"/>
    </source>
</evidence>
<proteinExistence type="predicted"/>
<keyword evidence="2" id="KW-0413">Isomerase</keyword>
<comment type="caution">
    <text evidence="2">The sequence shown here is derived from an EMBL/GenBank/DDBJ whole genome shotgun (WGS) entry which is preliminary data.</text>
</comment>
<dbReference type="Pfam" id="PF01261">
    <property type="entry name" value="AP_endonuc_2"/>
    <property type="match status" value="1"/>
</dbReference>
<dbReference type="GO" id="GO:0016853">
    <property type="term" value="F:isomerase activity"/>
    <property type="evidence" value="ECO:0007669"/>
    <property type="project" value="UniProtKB-KW"/>
</dbReference>
<organism evidence="2 3">
    <name type="scientific">Paenibacillus phyllosphaerae</name>
    <dbReference type="NCBI Taxonomy" id="274593"/>
    <lineage>
        <taxon>Bacteria</taxon>
        <taxon>Bacillati</taxon>
        <taxon>Bacillota</taxon>
        <taxon>Bacilli</taxon>
        <taxon>Bacillales</taxon>
        <taxon>Paenibacillaceae</taxon>
        <taxon>Paenibacillus</taxon>
    </lineage>
</organism>
<dbReference type="AlphaFoldDB" id="A0A7W5FRX8"/>
<evidence type="ECO:0000259" key="1">
    <source>
        <dbReference type="Pfam" id="PF01261"/>
    </source>
</evidence>
<dbReference type="InterPro" id="IPR050312">
    <property type="entry name" value="IolE/XylAMocC-like"/>
</dbReference>
<dbReference type="RefSeq" id="WP_183604772.1">
    <property type="nucleotide sequence ID" value="NZ_JACHXK010000043.1"/>
</dbReference>
<dbReference type="EMBL" id="JACHXK010000043">
    <property type="protein sequence ID" value="MBB3114762.1"/>
    <property type="molecule type" value="Genomic_DNA"/>
</dbReference>
<dbReference type="PANTHER" id="PTHR12110">
    <property type="entry name" value="HYDROXYPYRUVATE ISOMERASE"/>
    <property type="match status" value="1"/>
</dbReference>